<sequence>MIYVLIVLLVCIGAFFYGRRRQRENGRPVLVKHETIQPMRIKPWEEQAEDDAGDGQSFGACPGTVLIVDDQPLIRMMLRELLEQDGVTVFEAPDGASAIEAVRKHCVDYVLLDLKLPDMSGIEALKGMRRINDSVSAALMTGFGSPEQLAEAELLGVKTYFMKPFDLQNVKKHVMNSLKKVKYKEGEVS</sequence>
<feature type="domain" description="Response regulatory" evidence="3">
    <location>
        <begin position="64"/>
        <end position="178"/>
    </location>
</feature>
<accession>A0ABW9XLD9</accession>
<evidence type="ECO:0000313" key="4">
    <source>
        <dbReference type="EMBL" id="NBD23443.1"/>
    </source>
</evidence>
<keyword evidence="1 2" id="KW-0597">Phosphoprotein</keyword>
<protein>
    <submittedName>
        <fullName evidence="4">Response regulator</fullName>
    </submittedName>
</protein>
<dbReference type="SUPFAM" id="SSF52172">
    <property type="entry name" value="CheY-like"/>
    <property type="match status" value="1"/>
</dbReference>
<dbReference type="InterPro" id="IPR001789">
    <property type="entry name" value="Sig_transdc_resp-reg_receiver"/>
</dbReference>
<reference evidence="4 5" key="1">
    <citation type="submission" date="2020-01" db="EMBL/GenBank/DDBJ databases">
        <title>Paenibacillus soybeanensis sp. nov. isolated from the nodules of soybean (Glycine max(L.) Merr).</title>
        <authorList>
            <person name="Wang H."/>
        </authorList>
    </citation>
    <scope>NUCLEOTIDE SEQUENCE [LARGE SCALE GENOMIC DNA]</scope>
    <source>
        <strain evidence="4 5">T1</strain>
    </source>
</reference>
<proteinExistence type="predicted"/>
<dbReference type="SMART" id="SM00448">
    <property type="entry name" value="REC"/>
    <property type="match status" value="1"/>
</dbReference>
<dbReference type="InterPro" id="IPR011006">
    <property type="entry name" value="CheY-like_superfamily"/>
</dbReference>
<evidence type="ECO:0000256" key="2">
    <source>
        <dbReference type="PROSITE-ProRule" id="PRU00169"/>
    </source>
</evidence>
<dbReference type="Pfam" id="PF00072">
    <property type="entry name" value="Response_reg"/>
    <property type="match status" value="1"/>
</dbReference>
<name>A0ABW9XLD9_9BACL</name>
<dbReference type="Gene3D" id="3.40.50.2300">
    <property type="match status" value="1"/>
</dbReference>
<evidence type="ECO:0000259" key="3">
    <source>
        <dbReference type="PROSITE" id="PS50110"/>
    </source>
</evidence>
<dbReference type="InterPro" id="IPR050595">
    <property type="entry name" value="Bact_response_regulator"/>
</dbReference>
<comment type="caution">
    <text evidence="4">The sequence shown here is derived from an EMBL/GenBank/DDBJ whole genome shotgun (WGS) entry which is preliminary data.</text>
</comment>
<dbReference type="PANTHER" id="PTHR44591:SF3">
    <property type="entry name" value="RESPONSE REGULATORY DOMAIN-CONTAINING PROTEIN"/>
    <property type="match status" value="1"/>
</dbReference>
<feature type="modified residue" description="4-aspartylphosphate" evidence="2">
    <location>
        <position position="113"/>
    </location>
</feature>
<organism evidence="4 5">
    <name type="scientific">Paenibacillus glycinis</name>
    <dbReference type="NCBI Taxonomy" id="2697035"/>
    <lineage>
        <taxon>Bacteria</taxon>
        <taxon>Bacillati</taxon>
        <taxon>Bacillota</taxon>
        <taxon>Bacilli</taxon>
        <taxon>Bacillales</taxon>
        <taxon>Paenibacillaceae</taxon>
        <taxon>Paenibacillus</taxon>
    </lineage>
</organism>
<dbReference type="EMBL" id="JAAAMV010000002">
    <property type="protein sequence ID" value="NBD23443.1"/>
    <property type="molecule type" value="Genomic_DNA"/>
</dbReference>
<dbReference type="RefSeq" id="WP_161741900.1">
    <property type="nucleotide sequence ID" value="NZ_JAAAMV010000002.1"/>
</dbReference>
<dbReference type="Proteomes" id="UP000665561">
    <property type="component" value="Unassembled WGS sequence"/>
</dbReference>
<evidence type="ECO:0000256" key="1">
    <source>
        <dbReference type="ARBA" id="ARBA00022553"/>
    </source>
</evidence>
<dbReference type="PANTHER" id="PTHR44591">
    <property type="entry name" value="STRESS RESPONSE REGULATOR PROTEIN 1"/>
    <property type="match status" value="1"/>
</dbReference>
<evidence type="ECO:0000313" key="5">
    <source>
        <dbReference type="Proteomes" id="UP000665561"/>
    </source>
</evidence>
<keyword evidence="5" id="KW-1185">Reference proteome</keyword>
<gene>
    <name evidence="4" type="ORF">GT019_06125</name>
</gene>
<dbReference type="PROSITE" id="PS50110">
    <property type="entry name" value="RESPONSE_REGULATORY"/>
    <property type="match status" value="1"/>
</dbReference>